<sequence length="2179" mass="214527">MLVGCYAVSVQDITQYTYNSLAELLESATVGPSGERLVALAPGWHHILGGQEYTVESGTLVVSGQGSAADLEASKSSVLSLNAFPGVAALIAPGAVLELRNLTLLVPELLLELLLPTGAGSGDGPSVLAHLISGSGGSGAATGGKLLLSGVQIVTASEADLRTFTRRLCDAASWSYVPPAAQAAAAAAPQQEQQQQQASTAVAVAAARRVEVVDGVVRYGSGVMPLAGGASARLVDTTITCAAAAATAFDGTTATAALDASGGSRNISTSSGGGGGSGSSLYGGPSAPYVCSAATTDATDGAALLALAARLLAATSDTVLLSLAADVTLDPTAPWSRVTVSNNALLALYGRSPEAGGGQQGTQVDWGGVTAAISTGGGRFSTDGGFVLLRDLTLLGLGYPGEVLSTSHLVAGWLHAVQSFSARSAGADVTCGKPPVRRLVLQRCRLVLPASEVRYWRAAAWEPPQADPTGPLSFYRPSGWAIDAQPGSLLILPPRKTQNPGSTVALHDSIAVSVDGISGDPSTYAAPLRLQRLEDGDLRRFNDVTLLTLAAAETQLGVNASPAARAAAAAWPLTQAAAAAAATAASVNSSDGSTAGDGSDGTVPAPHLGRLYLNSLTLGTELHISFVCLSSNFWESVMIPASGNFFQFTLRANAPRRPCARSSAGGGAAGGSSSGGSSGGGGSCRPGTLIVSVIRDSDFTWLYGTGPSNLDRRCVVQGPPTTAHGGRRVFWDVQAVAGSLALPRVEPGAEPALDLLGLVMYNIPPVAPVWADDGAAITDDKYGDPTLPFDDGGGASGTGPMLGGTGRMVGRRRRSLTVRRRGAAETAAAAAVTDAGAVADGGSDDTVAGGAVGSSSEPGADGVVDASGTGLYIDTGVTTTPIATGDGGGGGLLGGAGSSGGGGGGISIDGGRGGASATPAGGSTEGWQANTTAGGLFAVPDSGRGGYLCTGGGGGGGGGGGSYLAWPTQPPEGPPLPPDAPPLPPSSPEPPRPPSPPGAPPPPNAPAPPGFPLPPAAPPPPALPSKPPAPAPPPPPAPSSPLDDAMSTLALPLWQFVIPDRSSPSPPLRLRNVTLVVSPAELALLRRSLQRVGRLALPAGGGSGGGGGGGGAHRRRRRSVSRRQLRQEGASSSASGAAPAPAPADYAAAASRGCPRALLLSYAAQSEVAWATRDALHFRVVAHYGWRGEQVTITSTLPDDAPTRLYAWADGFGGDGSGALSPALEAECAPPPPSPPSPSPPPSPQLPSSPQPPTPPPQPKLLLAAGGATAGDRRGTDVAAPSLVLDGSPSSSISNGSSTGSAPAGSLLPDDGTAGGTTSPGGAETSGSAAKGSSAGKGNGSNSSSSSSNTTTVIAIAVPVAAVSALLLALIVGLVVVVLRRRSRRNHSGARKEEGAAGGKGAKLAGAGWSAASSASSDDMSGAGDGAGAGAAAAATASAAVVPKATQDAPCVDSPVQFHVAASFAAASSGSSGPVPGSMDVTALTTLATAVAETSSCAPDVASPLHAAVGRGGRAGGGGGCFPAGGSTTNTLITSTVTPGGTTGGLNLLGSSGSSSSSASFCEFNAHLQEYLQKQEAMMMEATQRAFGPAGMAAAAAYAAHARNGSGGGVGSDGVLSMSLLESAQATIASTTTTAMGPGAGAVDTPATGTPSVRKLRISRQITAFPGAAAGGGGGGGGGGGRNRGGAALVRAIQCLAASLEAADARRPGGAADDDEVSLLLPIGTGSSGSVYLGTWRGLPVAAKVLVIHDELHGAEGRARQRAVLEAAVGSCMCHPHVVSTFAYDIKPLGVRPGHSHSSSTATGTQAVAVAAAAEPGAAGAGAGAGGGGGGAADAAANGGRSGTDARSSEGAMWAAAATSDVYQLCILQEYCSGGSLKAALESSGAQGGGGLFPVQQQQQRRTGPALATALHLALDVALGLRYMHAGGIVHGDVSAGNVLLAVREEEEAMGAVKEEGAEGERDGKEAQPAALPGVGAFERQCLSRLAASGVHRPPLTAKVADFGLSVRMDGSRTHASGLYQGTPLYQAPEVVSDGRVSRASDVYSFGVLLLELLLGRSLGAVWGDPQLARHVAARLQTGQAGLPLPHASSAGGAAHMAAIASVLLTPSGGGNDDDASHALPPYEVKHQQERAAEQALCRLVVSCLSALPADRPTLDQVVGTFIDVLTGAAPAAHAAAEL</sequence>
<feature type="region of interest" description="Disordered" evidence="2">
    <location>
        <begin position="260"/>
        <end position="279"/>
    </location>
</feature>
<evidence type="ECO:0000256" key="2">
    <source>
        <dbReference type="SAM" id="MobiDB-lite"/>
    </source>
</evidence>
<feature type="compositionally biased region" description="Low complexity" evidence="2">
    <location>
        <begin position="915"/>
        <end position="926"/>
    </location>
</feature>
<feature type="compositionally biased region" description="Gly residues" evidence="2">
    <location>
        <begin position="1099"/>
        <end position="1111"/>
    </location>
</feature>
<feature type="compositionally biased region" description="Low complexity" evidence="2">
    <location>
        <begin position="1130"/>
        <end position="1142"/>
    </location>
</feature>
<keyword evidence="1" id="KW-0067">ATP-binding</keyword>
<feature type="region of interest" description="Disordered" evidence="2">
    <location>
        <begin position="1096"/>
        <end position="1142"/>
    </location>
</feature>
<dbReference type="PROSITE" id="PS00109">
    <property type="entry name" value="PROTEIN_KINASE_TYR"/>
    <property type="match status" value="1"/>
</dbReference>
<feature type="compositionally biased region" description="Gly residues" evidence="2">
    <location>
        <begin position="664"/>
        <end position="683"/>
    </location>
</feature>
<dbReference type="GO" id="GO:0004674">
    <property type="term" value="F:protein serine/threonine kinase activity"/>
    <property type="evidence" value="ECO:0007669"/>
    <property type="project" value="TreeGrafter"/>
</dbReference>
<feature type="region of interest" description="Disordered" evidence="2">
    <location>
        <begin position="960"/>
        <end position="1044"/>
    </location>
</feature>
<feature type="region of interest" description="Disordered" evidence="2">
    <location>
        <begin position="903"/>
        <end position="935"/>
    </location>
</feature>
<dbReference type="Gene3D" id="1.10.510.10">
    <property type="entry name" value="Transferase(Phosphotransferase) domain 1"/>
    <property type="match status" value="1"/>
</dbReference>
<dbReference type="PANTHER" id="PTHR44329:SF214">
    <property type="entry name" value="PROTEIN KINASE DOMAIN-CONTAINING PROTEIN"/>
    <property type="match status" value="1"/>
</dbReference>
<dbReference type="InterPro" id="IPR008266">
    <property type="entry name" value="Tyr_kinase_AS"/>
</dbReference>
<feature type="compositionally biased region" description="Low complexity" evidence="2">
    <location>
        <begin position="1320"/>
        <end position="1348"/>
    </location>
</feature>
<evidence type="ECO:0000313" key="5">
    <source>
        <dbReference type="Proteomes" id="UP000613740"/>
    </source>
</evidence>
<evidence type="ECO:0000313" key="4">
    <source>
        <dbReference type="EMBL" id="KAG2430689.1"/>
    </source>
</evidence>
<feature type="region of interest" description="Disordered" evidence="2">
    <location>
        <begin position="1384"/>
        <end position="1403"/>
    </location>
</feature>
<feature type="compositionally biased region" description="Low complexity" evidence="2">
    <location>
        <begin position="1287"/>
        <end position="1301"/>
    </location>
</feature>
<feature type="compositionally biased region" description="Basic residues" evidence="2">
    <location>
        <begin position="1112"/>
        <end position="1124"/>
    </location>
</feature>
<feature type="compositionally biased region" description="Low complexity" evidence="2">
    <location>
        <begin position="260"/>
        <end position="270"/>
    </location>
</feature>
<dbReference type="Proteomes" id="UP000613740">
    <property type="component" value="Unassembled WGS sequence"/>
</dbReference>
<feature type="region of interest" description="Disordered" evidence="2">
    <location>
        <begin position="659"/>
        <end position="683"/>
    </location>
</feature>
<dbReference type="GO" id="GO:0005524">
    <property type="term" value="F:ATP binding"/>
    <property type="evidence" value="ECO:0007669"/>
    <property type="project" value="UniProtKB-UniRule"/>
</dbReference>
<dbReference type="Pfam" id="PF07714">
    <property type="entry name" value="PK_Tyr_Ser-Thr"/>
    <property type="match status" value="1"/>
</dbReference>
<evidence type="ECO:0000259" key="3">
    <source>
        <dbReference type="PROSITE" id="PS50011"/>
    </source>
</evidence>
<dbReference type="PROSITE" id="PS50011">
    <property type="entry name" value="PROTEIN_KINASE_DOM"/>
    <property type="match status" value="1"/>
</dbReference>
<dbReference type="PANTHER" id="PTHR44329">
    <property type="entry name" value="SERINE/THREONINE-PROTEIN KINASE TNNI3K-RELATED"/>
    <property type="match status" value="1"/>
</dbReference>
<feature type="compositionally biased region" description="Gly residues" evidence="2">
    <location>
        <begin position="903"/>
        <end position="914"/>
    </location>
</feature>
<gene>
    <name evidence="4" type="ORF">HYH02_013686</name>
</gene>
<protein>
    <recommendedName>
        <fullName evidence="3">Protein kinase domain-containing protein</fullName>
    </recommendedName>
</protein>
<accession>A0A835SPA6</accession>
<organism evidence="4 5">
    <name type="scientific">Chlamydomonas schloesseri</name>
    <dbReference type="NCBI Taxonomy" id="2026947"/>
    <lineage>
        <taxon>Eukaryota</taxon>
        <taxon>Viridiplantae</taxon>
        <taxon>Chlorophyta</taxon>
        <taxon>core chlorophytes</taxon>
        <taxon>Chlorophyceae</taxon>
        <taxon>CS clade</taxon>
        <taxon>Chlamydomonadales</taxon>
        <taxon>Chlamydomonadaceae</taxon>
        <taxon>Chlamydomonas</taxon>
    </lineage>
</organism>
<evidence type="ECO:0000256" key="1">
    <source>
        <dbReference type="PROSITE-ProRule" id="PRU10141"/>
    </source>
</evidence>
<dbReference type="EMBL" id="JAEHOD010000078">
    <property type="protein sequence ID" value="KAG2430689.1"/>
    <property type="molecule type" value="Genomic_DNA"/>
</dbReference>
<dbReference type="SUPFAM" id="SSF56112">
    <property type="entry name" value="Protein kinase-like (PK-like)"/>
    <property type="match status" value="1"/>
</dbReference>
<reference evidence="4" key="1">
    <citation type="journal article" date="2020" name="bioRxiv">
        <title>Comparative genomics of Chlamydomonas.</title>
        <authorList>
            <person name="Craig R.J."/>
            <person name="Hasan A.R."/>
            <person name="Ness R.W."/>
            <person name="Keightley P.D."/>
        </authorList>
    </citation>
    <scope>NUCLEOTIDE SEQUENCE</scope>
    <source>
        <strain evidence="4">CCAP 11/173</strain>
    </source>
</reference>
<feature type="region of interest" description="Disordered" evidence="2">
    <location>
        <begin position="1217"/>
        <end position="1348"/>
    </location>
</feature>
<feature type="compositionally biased region" description="Pro residues" evidence="2">
    <location>
        <begin position="968"/>
        <end position="1039"/>
    </location>
</feature>
<dbReference type="InterPro" id="IPR000719">
    <property type="entry name" value="Prot_kinase_dom"/>
</dbReference>
<feature type="compositionally biased region" description="Gly residues" evidence="2">
    <location>
        <begin position="1821"/>
        <end position="1832"/>
    </location>
</feature>
<feature type="compositionally biased region" description="Pro residues" evidence="2">
    <location>
        <begin position="1229"/>
        <end position="1259"/>
    </location>
</feature>
<dbReference type="InterPro" id="IPR017441">
    <property type="entry name" value="Protein_kinase_ATP_BS"/>
</dbReference>
<dbReference type="InterPro" id="IPR001245">
    <property type="entry name" value="Ser-Thr/Tyr_kinase_cat_dom"/>
</dbReference>
<dbReference type="PROSITE" id="PS00107">
    <property type="entry name" value="PROTEIN_KINASE_ATP"/>
    <property type="match status" value="1"/>
</dbReference>
<dbReference type="InterPro" id="IPR051681">
    <property type="entry name" value="Ser/Thr_Kinases-Pseudokinases"/>
</dbReference>
<feature type="domain" description="Protein kinase" evidence="3">
    <location>
        <begin position="1717"/>
        <end position="2163"/>
    </location>
</feature>
<keyword evidence="5" id="KW-1185">Reference proteome</keyword>
<dbReference type="InterPro" id="IPR011009">
    <property type="entry name" value="Kinase-like_dom_sf"/>
</dbReference>
<dbReference type="OrthoDB" id="5337378at2759"/>
<proteinExistence type="predicted"/>
<feature type="binding site" evidence="1">
    <location>
        <position position="1744"/>
    </location>
    <ligand>
        <name>ATP</name>
        <dbReference type="ChEBI" id="CHEBI:30616"/>
    </ligand>
</feature>
<dbReference type="Gene3D" id="3.30.200.20">
    <property type="entry name" value="Phosphorylase Kinase, domain 1"/>
    <property type="match status" value="1"/>
</dbReference>
<feature type="region of interest" description="Disordered" evidence="2">
    <location>
        <begin position="1821"/>
        <end position="1847"/>
    </location>
</feature>
<comment type="caution">
    <text evidence="4">The sequence shown here is derived from an EMBL/GenBank/DDBJ whole genome shotgun (WGS) entry which is preliminary data.</text>
</comment>
<keyword evidence="1" id="KW-0547">Nucleotide-binding</keyword>
<name>A0A835SPA6_9CHLO</name>